<dbReference type="Pfam" id="PF07508">
    <property type="entry name" value="Recombinase"/>
    <property type="match status" value="1"/>
</dbReference>
<dbReference type="RefSeq" id="WP_094306434.1">
    <property type="nucleotide sequence ID" value="NZ_NOWT01000035.1"/>
</dbReference>
<geneLocation type="plasmid" evidence="4">
    <name>unnamed</name>
</geneLocation>
<organism evidence="4 5">
    <name type="scientific">Azospirillum brasilense</name>
    <dbReference type="NCBI Taxonomy" id="192"/>
    <lineage>
        <taxon>Bacteria</taxon>
        <taxon>Pseudomonadati</taxon>
        <taxon>Pseudomonadota</taxon>
        <taxon>Alphaproteobacteria</taxon>
        <taxon>Rhodospirillales</taxon>
        <taxon>Azospirillaceae</taxon>
        <taxon>Azospirillum</taxon>
    </lineage>
</organism>
<dbReference type="Pfam" id="PF00239">
    <property type="entry name" value="Resolvase"/>
    <property type="match status" value="1"/>
</dbReference>
<dbReference type="SUPFAM" id="SSF53041">
    <property type="entry name" value="Resolvase-like"/>
    <property type="match status" value="1"/>
</dbReference>
<dbReference type="EMBL" id="NOWT01000035">
    <property type="protein sequence ID" value="OYD81368.1"/>
    <property type="molecule type" value="Genomic_DNA"/>
</dbReference>
<evidence type="ECO:0000313" key="4">
    <source>
        <dbReference type="EMBL" id="OYD81368.1"/>
    </source>
</evidence>
<dbReference type="Proteomes" id="UP000215367">
    <property type="component" value="Unassembled WGS sequence"/>
</dbReference>
<protein>
    <submittedName>
        <fullName evidence="4">Resolvase</fullName>
    </submittedName>
</protein>
<dbReference type="InterPro" id="IPR050639">
    <property type="entry name" value="SSR_resolvase"/>
</dbReference>
<dbReference type="PANTHER" id="PTHR30461">
    <property type="entry name" value="DNA-INVERTASE FROM LAMBDOID PROPHAGE"/>
    <property type="match status" value="1"/>
</dbReference>
<dbReference type="Gene3D" id="3.40.50.1390">
    <property type="entry name" value="Resolvase, N-terminal catalytic domain"/>
    <property type="match status" value="1"/>
</dbReference>
<dbReference type="AlphaFoldDB" id="A0A235H6E7"/>
<evidence type="ECO:0000259" key="3">
    <source>
        <dbReference type="PROSITE" id="PS51736"/>
    </source>
</evidence>
<comment type="caution">
    <text evidence="4">The sequence shown here is derived from an EMBL/GenBank/DDBJ whole genome shotgun (WGS) entry which is preliminary data.</text>
</comment>
<reference evidence="4 5" key="1">
    <citation type="submission" date="2017-07" db="EMBL/GenBank/DDBJ databases">
        <title>Whole genome sequence of Azospirillum brasilense 2A1, a potential biofertilizer strain.</title>
        <authorList>
            <person name="Fontana C.A."/>
            <person name="Toffoli L.M."/>
            <person name="Salazar S.M."/>
            <person name="Puglisi E."/>
            <person name="Pedraza R."/>
            <person name="Bassi D."/>
            <person name="Cocconcelli P.S."/>
        </authorList>
    </citation>
    <scope>NUCLEOTIDE SEQUENCE [LARGE SCALE GENOMIC DNA]</scope>
    <source>
        <strain evidence="4 5">2A1</strain>
        <plasmid evidence="4">unnamed</plasmid>
    </source>
</reference>
<evidence type="ECO:0000313" key="5">
    <source>
        <dbReference type="Proteomes" id="UP000215367"/>
    </source>
</evidence>
<dbReference type="PROSITE" id="PS51736">
    <property type="entry name" value="RECOMBINASES_3"/>
    <property type="match status" value="1"/>
</dbReference>
<feature type="domain" description="Resolvase/invertase-type recombinase catalytic" evidence="3">
    <location>
        <begin position="5"/>
        <end position="141"/>
    </location>
</feature>
<dbReference type="PANTHER" id="PTHR30461:SF2">
    <property type="entry name" value="SERINE RECOMBINASE PINE-RELATED"/>
    <property type="match status" value="1"/>
</dbReference>
<dbReference type="GO" id="GO:0003677">
    <property type="term" value="F:DNA binding"/>
    <property type="evidence" value="ECO:0007669"/>
    <property type="project" value="UniProtKB-KW"/>
</dbReference>
<proteinExistence type="predicted"/>
<accession>A0A235H6E7</accession>
<gene>
    <name evidence="4" type="ORF">CHT98_26705</name>
</gene>
<dbReference type="InterPro" id="IPR006119">
    <property type="entry name" value="Resolv_N"/>
</dbReference>
<sequence length="219" mass="23454">MMDGKFVAYYRCSTEKQGRSGLGLEAQQAAVRSYLNGGNWKLLAEFTEVESGKRNDRPKLEEAKELCRLTGATLVIAKLDRLSRDAVFLLNLKNAGIEFVAADMPNANRLTVGIMALVAENEREAISQRTKTALAAAKARGTRLGNPQGFGGAVYRGGGKAAQKAADGFASTVIPTIHRLQAEGLSMNAIAKRLEEMGVKTARGGSWTAQAVKNVLARA</sequence>
<keyword evidence="2" id="KW-0233">DNA recombination</keyword>
<evidence type="ECO:0000256" key="2">
    <source>
        <dbReference type="ARBA" id="ARBA00023172"/>
    </source>
</evidence>
<dbReference type="CDD" id="cd00338">
    <property type="entry name" value="Ser_Recombinase"/>
    <property type="match status" value="1"/>
</dbReference>
<name>A0A235H6E7_AZOBR</name>
<evidence type="ECO:0000256" key="1">
    <source>
        <dbReference type="ARBA" id="ARBA00023125"/>
    </source>
</evidence>
<keyword evidence="4" id="KW-0614">Plasmid</keyword>
<dbReference type="SMART" id="SM00857">
    <property type="entry name" value="Resolvase"/>
    <property type="match status" value="1"/>
</dbReference>
<dbReference type="GO" id="GO:0000150">
    <property type="term" value="F:DNA strand exchange activity"/>
    <property type="evidence" value="ECO:0007669"/>
    <property type="project" value="InterPro"/>
</dbReference>
<dbReference type="InterPro" id="IPR036162">
    <property type="entry name" value="Resolvase-like_N_sf"/>
</dbReference>
<keyword evidence="1" id="KW-0238">DNA-binding</keyword>
<dbReference type="InterPro" id="IPR011109">
    <property type="entry name" value="DNA_bind_recombinase_dom"/>
</dbReference>